<reference evidence="3" key="2">
    <citation type="submission" date="2015-01" db="EMBL/GenBank/DDBJ databases">
        <title>Complete genome sequence of Methylobacterium aquaticum strain 22A.</title>
        <authorList>
            <person name="Tani A."/>
            <person name="Ogura Y."/>
            <person name="Hayashi T."/>
        </authorList>
    </citation>
    <scope>NUCLEOTIDE SEQUENCE [LARGE SCALE GENOMIC DNA]</scope>
    <source>
        <strain evidence="3">MA-22A</strain>
        <plasmid evidence="3">Plasmid pMaq22A_1p DNA</plasmid>
    </source>
</reference>
<feature type="compositionally biased region" description="Basic and acidic residues" evidence="1">
    <location>
        <begin position="63"/>
        <end position="73"/>
    </location>
</feature>
<evidence type="ECO:0000313" key="2">
    <source>
        <dbReference type="EMBL" id="BAQ49494.1"/>
    </source>
</evidence>
<organism evidence="2 3">
    <name type="scientific">Methylobacterium aquaticum</name>
    <dbReference type="NCBI Taxonomy" id="270351"/>
    <lineage>
        <taxon>Bacteria</taxon>
        <taxon>Pseudomonadati</taxon>
        <taxon>Pseudomonadota</taxon>
        <taxon>Alphaproteobacteria</taxon>
        <taxon>Hyphomicrobiales</taxon>
        <taxon>Methylobacteriaceae</taxon>
        <taxon>Methylobacterium</taxon>
    </lineage>
</organism>
<dbReference type="RefSeq" id="WP_060850537.1">
    <property type="nucleotide sequence ID" value="NZ_AP014705.1"/>
</dbReference>
<proteinExistence type="predicted"/>
<dbReference type="AlphaFoldDB" id="A0A0C6FV89"/>
<dbReference type="OrthoDB" id="6050435at2"/>
<reference evidence="2 3" key="1">
    <citation type="journal article" date="2015" name="Genome Announc.">
        <title>Complete Genome Sequence of Methylobacterium aquaticum Strain 22A, Isolated from Racomitrium japonicum Moss.</title>
        <authorList>
            <person name="Tani A."/>
            <person name="Ogura Y."/>
            <person name="Hayashi T."/>
            <person name="Kimbara K."/>
        </authorList>
    </citation>
    <scope>NUCLEOTIDE SEQUENCE [LARGE SCALE GENOMIC DNA]</scope>
    <source>
        <strain evidence="2 3">MA-22A</strain>
        <plasmid evidence="3">Plasmid pMaq22A_1p DNA</plasmid>
    </source>
</reference>
<dbReference type="KEGG" id="maqu:Maq22A_1p36450"/>
<dbReference type="EMBL" id="AP014705">
    <property type="protein sequence ID" value="BAQ49494.1"/>
    <property type="molecule type" value="Genomic_DNA"/>
</dbReference>
<feature type="compositionally biased region" description="Acidic residues" evidence="1">
    <location>
        <begin position="93"/>
        <end position="106"/>
    </location>
</feature>
<geneLocation type="plasmid" evidence="3">
    <name>pMaq22A_1p DNA</name>
</geneLocation>
<name>A0A0C6FV89_9HYPH</name>
<dbReference type="Proteomes" id="UP000061432">
    <property type="component" value="Plasmid pMaq22A_1p"/>
</dbReference>
<evidence type="ECO:0000256" key="1">
    <source>
        <dbReference type="SAM" id="MobiDB-lite"/>
    </source>
</evidence>
<accession>A0A0C6FV89</accession>
<evidence type="ECO:0008006" key="4">
    <source>
        <dbReference type="Google" id="ProtNLM"/>
    </source>
</evidence>
<gene>
    <name evidence="2" type="ORF">Maq22A_1p36450</name>
</gene>
<dbReference type="PATRIC" id="fig|270351.10.peg.6571"/>
<keyword evidence="2" id="KW-0614">Plasmid</keyword>
<feature type="region of interest" description="Disordered" evidence="1">
    <location>
        <begin position="39"/>
        <end position="109"/>
    </location>
</feature>
<protein>
    <recommendedName>
        <fullName evidence="4">Elements of external origin</fullName>
    </recommendedName>
</protein>
<sequence length="211" mass="23081">MTQAEFARHRGVSKAIVTKWKGQGLLAVTADGRVEVEATEWNLDQRPATNRGGTTHRPIRAIPRAEPDPRERPAPQPSKASQGAPPRQALPPEPDDEPGEPPEFDPENPNLSLAAAAQRKENHLGLLRRQEYLTKQGKLVDRAEAEAAFFDEARAMRDAWLAWPARVGIEMADALKVDARTLTQVLATYVQQHLAELGEPSAPDLGSPEAG</sequence>
<evidence type="ECO:0000313" key="3">
    <source>
        <dbReference type="Proteomes" id="UP000061432"/>
    </source>
</evidence>